<dbReference type="OrthoDB" id="8123757at2759"/>
<dbReference type="Proteomes" id="UP000597762">
    <property type="component" value="Unassembled WGS sequence"/>
</dbReference>
<protein>
    <submittedName>
        <fullName evidence="2">Uncharacterized protein</fullName>
    </submittedName>
</protein>
<keyword evidence="3" id="KW-1185">Reference proteome</keyword>
<reference evidence="2" key="1">
    <citation type="submission" date="2021-01" db="EMBL/GenBank/DDBJ databases">
        <authorList>
            <person name="Li R."/>
            <person name="Bekaert M."/>
        </authorList>
    </citation>
    <scope>NUCLEOTIDE SEQUENCE</scope>
    <source>
        <strain evidence="2">Farmed</strain>
    </source>
</reference>
<evidence type="ECO:0000256" key="1">
    <source>
        <dbReference type="SAM" id="MobiDB-lite"/>
    </source>
</evidence>
<dbReference type="EMBL" id="CAHIKZ030005453">
    <property type="protein sequence ID" value="CAE1325549.1"/>
    <property type="molecule type" value="Genomic_DNA"/>
</dbReference>
<feature type="region of interest" description="Disordered" evidence="1">
    <location>
        <begin position="32"/>
        <end position="55"/>
    </location>
</feature>
<name>A0A812EGZ4_ACAPH</name>
<sequence length="161" mass="18122">MVRPSSPEHLRPSHTCCLSATRAFLQHNPLRSARIAPPTKNGHAPPPTESRKSYRSVNPTGFQLCNHTPPGTELWFPAGYPPGHGSERQRIAGRHRLRSELRRYLIVFEPPTFALDRGKHACQKASIRFAMKRCKNFTSSVALLMAPTAPFDHCLIKVFIM</sequence>
<proteinExistence type="predicted"/>
<accession>A0A812EGZ4</accession>
<comment type="caution">
    <text evidence="2">The sequence shown here is derived from an EMBL/GenBank/DDBJ whole genome shotgun (WGS) entry which is preliminary data.</text>
</comment>
<gene>
    <name evidence="2" type="ORF">SPHA_75173</name>
</gene>
<evidence type="ECO:0000313" key="2">
    <source>
        <dbReference type="EMBL" id="CAE1325549.1"/>
    </source>
</evidence>
<dbReference type="AlphaFoldDB" id="A0A812EGZ4"/>
<evidence type="ECO:0000313" key="3">
    <source>
        <dbReference type="Proteomes" id="UP000597762"/>
    </source>
</evidence>
<organism evidence="2 3">
    <name type="scientific">Acanthosepion pharaonis</name>
    <name type="common">Pharaoh cuttlefish</name>
    <name type="synonym">Sepia pharaonis</name>
    <dbReference type="NCBI Taxonomy" id="158019"/>
    <lineage>
        <taxon>Eukaryota</taxon>
        <taxon>Metazoa</taxon>
        <taxon>Spiralia</taxon>
        <taxon>Lophotrochozoa</taxon>
        <taxon>Mollusca</taxon>
        <taxon>Cephalopoda</taxon>
        <taxon>Coleoidea</taxon>
        <taxon>Decapodiformes</taxon>
        <taxon>Sepiida</taxon>
        <taxon>Sepiina</taxon>
        <taxon>Sepiidae</taxon>
        <taxon>Acanthosepion</taxon>
    </lineage>
</organism>